<sequence length="445" mass="47698">MDDEAFDNAKQIRFNLLATGEAAGGSRLSPLTGNRQNYYKNAEWSPDGTCIITNAADNHIRTFIIPPNLLEAREQPLKLEPYCTIPSLEPVNTLLGYPNFDLQDPSTALVLSTASEHPVRLNSALTGQLVASYPLISPTTEAYIKPQSLLFAPDGSSFTAGSESLLSTFDLSRPGNGPLLSLKTGPKSSRASWSNPGTSLRGLISALGVDPQYNVLAAGTLSRQVGLYDAAGHGECVGVFSVKGTEADLSISGGGITQVCWSKCGKYLYIIERKSNGAMIYDIRNTGQLLSWITNRSATTNQRMKVELAVNPSTGHQDLWAGGVDGVMKMWEAPHLKEGSAEPTSLLKVHEAYSGKFGHYDPNNHKSSKPNAAGAIGRAEQLAEPDAPDQTREKPQQTNEVTEAANADAEAESEDDLFPKAVGGAHPQPPRPEQPMRLLSGAERA</sequence>
<dbReference type="PANTHER" id="PTHR13211">
    <property type="entry name" value="TELOMERASE CAJAL BODY PROTEIN 1"/>
    <property type="match status" value="1"/>
</dbReference>
<organism evidence="2 3">
    <name type="scientific">Lithohypha guttulata</name>
    <dbReference type="NCBI Taxonomy" id="1690604"/>
    <lineage>
        <taxon>Eukaryota</taxon>
        <taxon>Fungi</taxon>
        <taxon>Dikarya</taxon>
        <taxon>Ascomycota</taxon>
        <taxon>Pezizomycotina</taxon>
        <taxon>Eurotiomycetes</taxon>
        <taxon>Chaetothyriomycetidae</taxon>
        <taxon>Chaetothyriales</taxon>
        <taxon>Trichomeriaceae</taxon>
        <taxon>Lithohypha</taxon>
    </lineage>
</organism>
<dbReference type="InterPro" id="IPR015943">
    <property type="entry name" value="WD40/YVTN_repeat-like_dom_sf"/>
</dbReference>
<reference evidence="2 3" key="1">
    <citation type="submission" date="2023-08" db="EMBL/GenBank/DDBJ databases">
        <title>Black Yeasts Isolated from many extreme environments.</title>
        <authorList>
            <person name="Coleine C."/>
            <person name="Stajich J.E."/>
            <person name="Selbmann L."/>
        </authorList>
    </citation>
    <scope>NUCLEOTIDE SEQUENCE [LARGE SCALE GENOMIC DNA]</scope>
    <source>
        <strain evidence="2 3">CCFEE 5885</strain>
    </source>
</reference>
<dbReference type="InterPro" id="IPR051150">
    <property type="entry name" value="SWT21/TCAB1_mRNA_Telomere"/>
</dbReference>
<dbReference type="PANTHER" id="PTHR13211:SF0">
    <property type="entry name" value="TELOMERASE CAJAL BODY PROTEIN 1"/>
    <property type="match status" value="1"/>
</dbReference>
<evidence type="ECO:0000256" key="1">
    <source>
        <dbReference type="SAM" id="MobiDB-lite"/>
    </source>
</evidence>
<dbReference type="Proteomes" id="UP001345013">
    <property type="component" value="Unassembled WGS sequence"/>
</dbReference>
<dbReference type="EMBL" id="JAVRRG010000005">
    <property type="protein sequence ID" value="KAK5100902.1"/>
    <property type="molecule type" value="Genomic_DNA"/>
</dbReference>
<name>A0ABR0KMV4_9EURO</name>
<dbReference type="SUPFAM" id="SSF101908">
    <property type="entry name" value="Putative isomerase YbhE"/>
    <property type="match status" value="1"/>
</dbReference>
<proteinExistence type="predicted"/>
<evidence type="ECO:0000313" key="2">
    <source>
        <dbReference type="EMBL" id="KAK5100902.1"/>
    </source>
</evidence>
<accession>A0ABR0KMV4</accession>
<comment type="caution">
    <text evidence="2">The sequence shown here is derived from an EMBL/GenBank/DDBJ whole genome shotgun (WGS) entry which is preliminary data.</text>
</comment>
<protein>
    <submittedName>
        <fullName evidence="2">Uncharacterized protein</fullName>
    </submittedName>
</protein>
<dbReference type="Gene3D" id="2.130.10.10">
    <property type="entry name" value="YVTN repeat-like/Quinoprotein amine dehydrogenase"/>
    <property type="match status" value="1"/>
</dbReference>
<keyword evidence="3" id="KW-1185">Reference proteome</keyword>
<evidence type="ECO:0000313" key="3">
    <source>
        <dbReference type="Proteomes" id="UP001345013"/>
    </source>
</evidence>
<gene>
    <name evidence="2" type="ORF">LTR24_000750</name>
</gene>
<feature type="region of interest" description="Disordered" evidence="1">
    <location>
        <begin position="381"/>
        <end position="445"/>
    </location>
</feature>